<dbReference type="PANTHER" id="PTHR43236">
    <property type="entry name" value="ANTITOXIN HIGA1"/>
    <property type="match status" value="1"/>
</dbReference>
<name>A0A0W8F1K0_9ZZZZ</name>
<dbReference type="EMBL" id="LNQE01001683">
    <property type="protein sequence ID" value="KUG14243.1"/>
    <property type="molecule type" value="Genomic_DNA"/>
</dbReference>
<dbReference type="InterPro" id="IPR052345">
    <property type="entry name" value="Rad_response_metalloprotease"/>
</dbReference>
<dbReference type="Pfam" id="PF06114">
    <property type="entry name" value="Peptidase_M78"/>
    <property type="match status" value="1"/>
</dbReference>
<gene>
    <name evidence="2" type="ORF">ASZ90_016116</name>
</gene>
<evidence type="ECO:0000259" key="1">
    <source>
        <dbReference type="PROSITE" id="PS50943"/>
    </source>
</evidence>
<dbReference type="InterPro" id="IPR001387">
    <property type="entry name" value="Cro/C1-type_HTH"/>
</dbReference>
<feature type="domain" description="HTH cro/C1-type" evidence="1">
    <location>
        <begin position="1"/>
        <end position="31"/>
    </location>
</feature>
<sequence>MIRKYENGEIVPDSQHLIRLSESLQVPVAALLRPGNQRIELDRFDFRTRKLKKREEKQVNEETKEWLERYVQIERMTGIQRTFEMPEGFPRKISSFGEEEQAAEDLRSAWDLGMDPIENITALLEDKGIKIGIIKGITQFDALSTEYQGNPIIVVKDDLPRARQRFSLMHEVGHCLLEAEDGLDEEKVMHRFAGAFLVPANRVFFELDRKRHKLSPKELLLLKEKYGLSMGAWIYRAKDLGIITEEEFVSIRKFFSSQGWNRKEPGDEVKGERPLYMKAVVLKVHAEGFISTSKAAELLNQSIQTFCSLEGDSDLGHSTLVCS</sequence>
<proteinExistence type="predicted"/>
<dbReference type="Gene3D" id="1.10.10.2910">
    <property type="match status" value="1"/>
</dbReference>
<evidence type="ECO:0000313" key="2">
    <source>
        <dbReference type="EMBL" id="KUG14243.1"/>
    </source>
</evidence>
<organism evidence="2">
    <name type="scientific">hydrocarbon metagenome</name>
    <dbReference type="NCBI Taxonomy" id="938273"/>
    <lineage>
        <taxon>unclassified sequences</taxon>
        <taxon>metagenomes</taxon>
        <taxon>ecological metagenomes</taxon>
    </lineage>
</organism>
<comment type="caution">
    <text evidence="2">The sequence shown here is derived from an EMBL/GenBank/DDBJ whole genome shotgun (WGS) entry which is preliminary data.</text>
</comment>
<dbReference type="PROSITE" id="PS50943">
    <property type="entry name" value="HTH_CROC1"/>
    <property type="match status" value="1"/>
</dbReference>
<protein>
    <submittedName>
        <fullName evidence="2">Transcriptional regulator, xre family</fullName>
    </submittedName>
</protein>
<dbReference type="PANTHER" id="PTHR43236:SF1">
    <property type="entry name" value="BLL7220 PROTEIN"/>
    <property type="match status" value="1"/>
</dbReference>
<reference evidence="2" key="1">
    <citation type="journal article" date="2015" name="Proc. Natl. Acad. Sci. U.S.A.">
        <title>Networks of energetic and metabolic interactions define dynamics in microbial communities.</title>
        <authorList>
            <person name="Embree M."/>
            <person name="Liu J.K."/>
            <person name="Al-Bassam M.M."/>
            <person name="Zengler K."/>
        </authorList>
    </citation>
    <scope>NUCLEOTIDE SEQUENCE</scope>
</reference>
<dbReference type="InterPro" id="IPR010359">
    <property type="entry name" value="IrrE_HExxH"/>
</dbReference>
<accession>A0A0W8F1K0</accession>
<dbReference type="AlphaFoldDB" id="A0A0W8F1K0"/>